<evidence type="ECO:0000313" key="10">
    <source>
        <dbReference type="Proteomes" id="UP000199125"/>
    </source>
</evidence>
<feature type="domain" description="RNA polymerase sigma factor 70 region 4 type 2" evidence="8">
    <location>
        <begin position="142"/>
        <end position="193"/>
    </location>
</feature>
<dbReference type="Pfam" id="PF04542">
    <property type="entry name" value="Sigma70_r2"/>
    <property type="match status" value="1"/>
</dbReference>
<dbReference type="NCBIfam" id="NF008888">
    <property type="entry name" value="PRK11922.1"/>
    <property type="match status" value="1"/>
</dbReference>
<feature type="domain" description="RNA polymerase sigma-70 region 2" evidence="7">
    <location>
        <begin position="35"/>
        <end position="101"/>
    </location>
</feature>
<gene>
    <name evidence="9" type="ORF">SAMN04488075_0245</name>
</gene>
<dbReference type="PANTHER" id="PTHR43133">
    <property type="entry name" value="RNA POLYMERASE ECF-TYPE SIGMA FACTO"/>
    <property type="match status" value="1"/>
</dbReference>
<dbReference type="SUPFAM" id="SSF88659">
    <property type="entry name" value="Sigma3 and sigma4 domains of RNA polymerase sigma factors"/>
    <property type="match status" value="1"/>
</dbReference>
<dbReference type="SUPFAM" id="SSF88946">
    <property type="entry name" value="Sigma2 domain of RNA polymerase sigma factors"/>
    <property type="match status" value="1"/>
</dbReference>
<proteinExistence type="inferred from homology"/>
<dbReference type="RefSeq" id="WP_090844410.1">
    <property type="nucleotide sequence ID" value="NZ_FNXG01000001.1"/>
</dbReference>
<dbReference type="PANTHER" id="PTHR43133:SF51">
    <property type="entry name" value="RNA POLYMERASE SIGMA FACTOR"/>
    <property type="match status" value="1"/>
</dbReference>
<dbReference type="InterPro" id="IPR013249">
    <property type="entry name" value="RNA_pol_sigma70_r4_t2"/>
</dbReference>
<evidence type="ECO:0000259" key="8">
    <source>
        <dbReference type="Pfam" id="PF08281"/>
    </source>
</evidence>
<evidence type="ECO:0000256" key="4">
    <source>
        <dbReference type="ARBA" id="ARBA00023125"/>
    </source>
</evidence>
<dbReference type="InterPro" id="IPR013325">
    <property type="entry name" value="RNA_pol_sigma_r2"/>
</dbReference>
<evidence type="ECO:0000256" key="2">
    <source>
        <dbReference type="ARBA" id="ARBA00023015"/>
    </source>
</evidence>
<name>A0A1H6JJM8_9RHOB</name>
<dbReference type="InterPro" id="IPR007627">
    <property type="entry name" value="RNA_pol_sigma70_r2"/>
</dbReference>
<protein>
    <recommendedName>
        <fullName evidence="6">RNA polymerase sigma factor</fullName>
    </recommendedName>
</protein>
<dbReference type="GO" id="GO:0006352">
    <property type="term" value="P:DNA-templated transcription initiation"/>
    <property type="evidence" value="ECO:0007669"/>
    <property type="project" value="InterPro"/>
</dbReference>
<dbReference type="OrthoDB" id="9803470at2"/>
<organism evidence="9 10">
    <name type="scientific">Paracoccus alkenifer</name>
    <dbReference type="NCBI Taxonomy" id="65735"/>
    <lineage>
        <taxon>Bacteria</taxon>
        <taxon>Pseudomonadati</taxon>
        <taxon>Pseudomonadota</taxon>
        <taxon>Alphaproteobacteria</taxon>
        <taxon>Rhodobacterales</taxon>
        <taxon>Paracoccaceae</taxon>
        <taxon>Paracoccus</taxon>
    </lineage>
</organism>
<keyword evidence="2 6" id="KW-0805">Transcription regulation</keyword>
<keyword evidence="3 6" id="KW-0731">Sigma factor</keyword>
<keyword evidence="10" id="KW-1185">Reference proteome</keyword>
<evidence type="ECO:0000313" key="9">
    <source>
        <dbReference type="EMBL" id="SEH59211.1"/>
    </source>
</evidence>
<dbReference type="Pfam" id="PF08281">
    <property type="entry name" value="Sigma70_r4_2"/>
    <property type="match status" value="1"/>
</dbReference>
<evidence type="ECO:0000256" key="5">
    <source>
        <dbReference type="ARBA" id="ARBA00023163"/>
    </source>
</evidence>
<sequence length="237" mass="26582">MNERDKLPEDSHDERSEAALVAAARLHDQAAVRELIRRLNGRLFRIARGLMPSDAEAEEVVQEAYLSAFTHLDGFRDEARFSTWITRITLNCAGMRLRKQRPAQAYDTVVETPVRSADLLLFPGTEAEPTEAAISRMQTRALIEAAVAELPPELRLVFLMHEAAGLELRDIAHDLSLPLGTVKTRLMRARLRLRRTITQRIQGGFEAIFPFAGARCAGMADRVVERLSFPRPDGQNA</sequence>
<dbReference type="InterPro" id="IPR013324">
    <property type="entry name" value="RNA_pol_sigma_r3/r4-like"/>
</dbReference>
<dbReference type="InterPro" id="IPR000838">
    <property type="entry name" value="RNA_pol_sigma70_ECF_CS"/>
</dbReference>
<evidence type="ECO:0000256" key="6">
    <source>
        <dbReference type="RuleBase" id="RU000716"/>
    </source>
</evidence>
<dbReference type="GO" id="GO:0003677">
    <property type="term" value="F:DNA binding"/>
    <property type="evidence" value="ECO:0007669"/>
    <property type="project" value="UniProtKB-KW"/>
</dbReference>
<dbReference type="Gene3D" id="1.10.10.10">
    <property type="entry name" value="Winged helix-like DNA-binding domain superfamily/Winged helix DNA-binding domain"/>
    <property type="match status" value="1"/>
</dbReference>
<reference evidence="10" key="1">
    <citation type="submission" date="2016-10" db="EMBL/GenBank/DDBJ databases">
        <authorList>
            <person name="Varghese N."/>
            <person name="Submissions S."/>
        </authorList>
    </citation>
    <scope>NUCLEOTIDE SEQUENCE [LARGE SCALE GENOMIC DNA]</scope>
    <source>
        <strain evidence="10">DSM 11593</strain>
    </source>
</reference>
<accession>A0A1H6JJM8</accession>
<evidence type="ECO:0000256" key="1">
    <source>
        <dbReference type="ARBA" id="ARBA00010641"/>
    </source>
</evidence>
<dbReference type="NCBIfam" id="TIGR02937">
    <property type="entry name" value="sigma70-ECF"/>
    <property type="match status" value="1"/>
</dbReference>
<comment type="similarity">
    <text evidence="1 6">Belongs to the sigma-70 factor family. ECF subfamily.</text>
</comment>
<dbReference type="Gene3D" id="1.10.1740.10">
    <property type="match status" value="1"/>
</dbReference>
<dbReference type="InterPro" id="IPR036388">
    <property type="entry name" value="WH-like_DNA-bd_sf"/>
</dbReference>
<keyword evidence="4 6" id="KW-0238">DNA-binding</keyword>
<dbReference type="STRING" id="65735.SAMN04488075_0245"/>
<evidence type="ECO:0000259" key="7">
    <source>
        <dbReference type="Pfam" id="PF04542"/>
    </source>
</evidence>
<dbReference type="PROSITE" id="PS01063">
    <property type="entry name" value="SIGMA70_ECF"/>
    <property type="match status" value="1"/>
</dbReference>
<dbReference type="InterPro" id="IPR014284">
    <property type="entry name" value="RNA_pol_sigma-70_dom"/>
</dbReference>
<dbReference type="EMBL" id="FNXG01000001">
    <property type="protein sequence ID" value="SEH59211.1"/>
    <property type="molecule type" value="Genomic_DNA"/>
</dbReference>
<dbReference type="Proteomes" id="UP000199125">
    <property type="component" value="Unassembled WGS sequence"/>
</dbReference>
<dbReference type="AlphaFoldDB" id="A0A1H6JJM8"/>
<dbReference type="GO" id="GO:0016987">
    <property type="term" value="F:sigma factor activity"/>
    <property type="evidence" value="ECO:0007669"/>
    <property type="project" value="UniProtKB-KW"/>
</dbReference>
<keyword evidence="5 6" id="KW-0804">Transcription</keyword>
<dbReference type="InterPro" id="IPR039425">
    <property type="entry name" value="RNA_pol_sigma-70-like"/>
</dbReference>
<evidence type="ECO:0000256" key="3">
    <source>
        <dbReference type="ARBA" id="ARBA00023082"/>
    </source>
</evidence>